<dbReference type="KEGG" id="ehx:EMIHUDRAFT_220477"/>
<dbReference type="Pfam" id="PF04564">
    <property type="entry name" value="U-box"/>
    <property type="match status" value="1"/>
</dbReference>
<protein>
    <recommendedName>
        <fullName evidence="2">U-box domain-containing protein</fullName>
    </recommendedName>
</protein>
<dbReference type="Proteomes" id="UP000013827">
    <property type="component" value="Unassembled WGS sequence"/>
</dbReference>
<feature type="domain" description="U-box" evidence="2">
    <location>
        <begin position="134"/>
        <end position="215"/>
    </location>
</feature>
<keyword evidence="4" id="KW-1185">Reference proteome</keyword>
<feature type="region of interest" description="Disordered" evidence="1">
    <location>
        <begin position="113"/>
        <end position="136"/>
    </location>
</feature>
<dbReference type="RefSeq" id="XP_005757428.1">
    <property type="nucleotide sequence ID" value="XM_005757371.1"/>
</dbReference>
<dbReference type="GO" id="GO:0004842">
    <property type="term" value="F:ubiquitin-protein transferase activity"/>
    <property type="evidence" value="ECO:0007669"/>
    <property type="project" value="InterPro"/>
</dbReference>
<dbReference type="PaxDb" id="2903-EOD04999"/>
<reference evidence="4" key="1">
    <citation type="journal article" date="2013" name="Nature">
        <title>Pan genome of the phytoplankton Emiliania underpins its global distribution.</title>
        <authorList>
            <person name="Read B.A."/>
            <person name="Kegel J."/>
            <person name="Klute M.J."/>
            <person name="Kuo A."/>
            <person name="Lefebvre S.C."/>
            <person name="Maumus F."/>
            <person name="Mayer C."/>
            <person name="Miller J."/>
            <person name="Monier A."/>
            <person name="Salamov A."/>
            <person name="Young J."/>
            <person name="Aguilar M."/>
            <person name="Claverie J.M."/>
            <person name="Frickenhaus S."/>
            <person name="Gonzalez K."/>
            <person name="Herman E.K."/>
            <person name="Lin Y.C."/>
            <person name="Napier J."/>
            <person name="Ogata H."/>
            <person name="Sarno A.F."/>
            <person name="Shmutz J."/>
            <person name="Schroeder D."/>
            <person name="de Vargas C."/>
            <person name="Verret F."/>
            <person name="von Dassow P."/>
            <person name="Valentin K."/>
            <person name="Van de Peer Y."/>
            <person name="Wheeler G."/>
            <person name="Dacks J.B."/>
            <person name="Delwiche C.F."/>
            <person name="Dyhrman S.T."/>
            <person name="Glockner G."/>
            <person name="John U."/>
            <person name="Richards T."/>
            <person name="Worden A.Z."/>
            <person name="Zhang X."/>
            <person name="Grigoriev I.V."/>
            <person name="Allen A.E."/>
            <person name="Bidle K."/>
            <person name="Borodovsky M."/>
            <person name="Bowler C."/>
            <person name="Brownlee C."/>
            <person name="Cock J.M."/>
            <person name="Elias M."/>
            <person name="Gladyshev V.N."/>
            <person name="Groth M."/>
            <person name="Guda C."/>
            <person name="Hadaegh A."/>
            <person name="Iglesias-Rodriguez M.D."/>
            <person name="Jenkins J."/>
            <person name="Jones B.M."/>
            <person name="Lawson T."/>
            <person name="Leese F."/>
            <person name="Lindquist E."/>
            <person name="Lobanov A."/>
            <person name="Lomsadze A."/>
            <person name="Malik S.B."/>
            <person name="Marsh M.E."/>
            <person name="Mackinder L."/>
            <person name="Mock T."/>
            <person name="Mueller-Roeber B."/>
            <person name="Pagarete A."/>
            <person name="Parker M."/>
            <person name="Probert I."/>
            <person name="Quesneville H."/>
            <person name="Raines C."/>
            <person name="Rensing S.A."/>
            <person name="Riano-Pachon D.M."/>
            <person name="Richier S."/>
            <person name="Rokitta S."/>
            <person name="Shiraiwa Y."/>
            <person name="Soanes D.M."/>
            <person name="van der Giezen M."/>
            <person name="Wahlund T.M."/>
            <person name="Williams B."/>
            <person name="Wilson W."/>
            <person name="Wolfe G."/>
            <person name="Wurch L.L."/>
        </authorList>
    </citation>
    <scope>NUCLEOTIDE SEQUENCE</scope>
</reference>
<organism evidence="3 4">
    <name type="scientific">Emiliania huxleyi (strain CCMP1516)</name>
    <dbReference type="NCBI Taxonomy" id="280463"/>
    <lineage>
        <taxon>Eukaryota</taxon>
        <taxon>Haptista</taxon>
        <taxon>Haptophyta</taxon>
        <taxon>Prymnesiophyceae</taxon>
        <taxon>Isochrysidales</taxon>
        <taxon>Noelaerhabdaceae</taxon>
        <taxon>Emiliania</taxon>
    </lineage>
</organism>
<dbReference type="GeneID" id="17251131"/>
<sequence length="271" mass="29431">MCMDVAELSGIPSDFAYIAELDYIPVSNPNTLTEGTYWFPLHAAQPPRNAIEQAIVEISQNAAVRATVPVEEMSGVEWWWQQQDVPGEDPKEHHTDCNIEIKPDGSTCIKHPNISSAGSPSAAAEAPAAKEEEEPPADFICPITTEIMVEPVVAADGQSYERTAIERWLATKSTSPLTGGELERSILNPEPQFAPDDSRVAGGADGTLSPQRGEEWRLAQGGQAKGPRRARTHGAGVVLDYDDRMYDGGAEYLSAVAPARVFPKCFLYNHV</sequence>
<dbReference type="InterPro" id="IPR003613">
    <property type="entry name" value="Ubox_domain"/>
</dbReference>
<dbReference type="PANTHER" id="PTHR46573:SF1">
    <property type="entry name" value="WD REPEAT, SAM AND U-BOX DOMAIN-CONTAINING PROTEIN 1"/>
    <property type="match status" value="1"/>
</dbReference>
<dbReference type="SUPFAM" id="SSF57850">
    <property type="entry name" value="RING/U-box"/>
    <property type="match status" value="1"/>
</dbReference>
<evidence type="ECO:0000313" key="3">
    <source>
        <dbReference type="EnsemblProtists" id="EOD04999"/>
    </source>
</evidence>
<dbReference type="EnsemblProtists" id="EOD04999">
    <property type="protein sequence ID" value="EOD04999"/>
    <property type="gene ID" value="EMIHUDRAFT_220477"/>
</dbReference>
<name>A0A0D3I164_EMIH1</name>
<dbReference type="Gene3D" id="3.30.40.10">
    <property type="entry name" value="Zinc/RING finger domain, C3HC4 (zinc finger)"/>
    <property type="match status" value="1"/>
</dbReference>
<dbReference type="HOGENOM" id="CLU_1028327_0_0_1"/>
<proteinExistence type="predicted"/>
<accession>A0A0D3I164</accession>
<evidence type="ECO:0000313" key="4">
    <source>
        <dbReference type="Proteomes" id="UP000013827"/>
    </source>
</evidence>
<evidence type="ECO:0000259" key="2">
    <source>
        <dbReference type="PROSITE" id="PS51698"/>
    </source>
</evidence>
<dbReference type="GO" id="GO:0016567">
    <property type="term" value="P:protein ubiquitination"/>
    <property type="evidence" value="ECO:0007669"/>
    <property type="project" value="InterPro"/>
</dbReference>
<dbReference type="SMART" id="SM00504">
    <property type="entry name" value="Ubox"/>
    <property type="match status" value="1"/>
</dbReference>
<dbReference type="PANTHER" id="PTHR46573">
    <property type="entry name" value="WD REPEAT, SAM AND U-BOX DOMAIN-CONTAINING PROTEIN 1"/>
    <property type="match status" value="1"/>
</dbReference>
<dbReference type="InterPro" id="IPR013083">
    <property type="entry name" value="Znf_RING/FYVE/PHD"/>
</dbReference>
<dbReference type="InterPro" id="IPR052085">
    <property type="entry name" value="WD-SAM-U-box"/>
</dbReference>
<dbReference type="AlphaFoldDB" id="A0A0D3I164"/>
<dbReference type="PROSITE" id="PS51698">
    <property type="entry name" value="U_BOX"/>
    <property type="match status" value="1"/>
</dbReference>
<reference evidence="3" key="2">
    <citation type="submission" date="2024-10" db="UniProtKB">
        <authorList>
            <consortium name="EnsemblProtists"/>
        </authorList>
    </citation>
    <scope>IDENTIFICATION</scope>
</reference>
<dbReference type="CDD" id="cd16655">
    <property type="entry name" value="RING-Ubox_WDSUB1-like"/>
    <property type="match status" value="1"/>
</dbReference>
<feature type="compositionally biased region" description="Low complexity" evidence="1">
    <location>
        <begin position="115"/>
        <end position="127"/>
    </location>
</feature>
<evidence type="ECO:0000256" key="1">
    <source>
        <dbReference type="SAM" id="MobiDB-lite"/>
    </source>
</evidence>